<keyword evidence="4" id="KW-0560">Oxidoreductase</keyword>
<dbReference type="OrthoDB" id="2151789at2759"/>
<keyword evidence="8" id="KW-1185">Reference proteome</keyword>
<feature type="chain" id="PRO_5021261478" evidence="5">
    <location>
        <begin position="25"/>
        <end position="495"/>
    </location>
</feature>
<evidence type="ECO:0000256" key="4">
    <source>
        <dbReference type="ARBA" id="ARBA00023002"/>
    </source>
</evidence>
<dbReference type="InterPro" id="IPR050416">
    <property type="entry name" value="FAD-linked_Oxidoreductase"/>
</dbReference>
<evidence type="ECO:0000256" key="5">
    <source>
        <dbReference type="SAM" id="SignalP"/>
    </source>
</evidence>
<keyword evidence="2" id="KW-0285">Flavoprotein</keyword>
<evidence type="ECO:0000256" key="2">
    <source>
        <dbReference type="ARBA" id="ARBA00022630"/>
    </source>
</evidence>
<dbReference type="AlphaFoldDB" id="A0A4Y7QJE7"/>
<dbReference type="Proteomes" id="UP000294933">
    <property type="component" value="Unassembled WGS sequence"/>
</dbReference>
<evidence type="ECO:0000259" key="6">
    <source>
        <dbReference type="PROSITE" id="PS51387"/>
    </source>
</evidence>
<dbReference type="InterPro" id="IPR036318">
    <property type="entry name" value="FAD-bd_PCMH-like_sf"/>
</dbReference>
<evidence type="ECO:0000313" key="8">
    <source>
        <dbReference type="Proteomes" id="UP000294933"/>
    </source>
</evidence>
<dbReference type="Gene3D" id="3.30.43.10">
    <property type="entry name" value="Uridine Diphospho-n-acetylenolpyruvylglucosamine Reductase, domain 2"/>
    <property type="match status" value="1"/>
</dbReference>
<dbReference type="STRING" id="50990.A0A4Y7QJE7"/>
<dbReference type="InterPro" id="IPR006094">
    <property type="entry name" value="Oxid_FAD_bind_N"/>
</dbReference>
<keyword evidence="3" id="KW-0274">FAD</keyword>
<dbReference type="PROSITE" id="PS51387">
    <property type="entry name" value="FAD_PCMH"/>
    <property type="match status" value="1"/>
</dbReference>
<dbReference type="InterPro" id="IPR016167">
    <property type="entry name" value="FAD-bd_PCMH_sub1"/>
</dbReference>
<name>A0A4Y7QJE7_9AGAM</name>
<keyword evidence="5" id="KW-0732">Signal</keyword>
<dbReference type="InterPro" id="IPR016169">
    <property type="entry name" value="FAD-bd_PCMH_sub2"/>
</dbReference>
<comment type="similarity">
    <text evidence="1">Belongs to the oxygen-dependent FAD-linked oxidoreductase family.</text>
</comment>
<sequence length="495" mass="53004">MVLSTTFAFAVLSVSSFLCGQGFSQSTNTLQRRSIGTVCQTIKSSISGASTVYFPGGLHYDNDVYHWASSSIEDSVCSVEPGITQDVGIILQILGSTRTPFAVRGGGHSTNKGFSSTPGVQIAMYRFSNVTYNKNTGTADVGSGLIWDEVYSALEPFGVSVIGGRVTGVGVAGFTLGGGYSWKTNQFGLTVDTVQAYELVLPNGTVTSVTATSNPDLFFGLRGGFNNFGMVTKFTFKTFPQGQVWGGLITFTKGVLPQVNDATNKFATTNKDPKAAIITTYNFLLGEPGVSQLLFYDGPNPPPGIFDDFLAIPFLTKDVSTRSYLSLVQSSPSNATANTRGAFHTVSLTSYSLNMINVILNETITRGIDLSTFDSGIFISYDVEPFLPSLFSHGTASAYPPDRSRGLLPQNIYYAWTVESADQDVQNTLRASANVIRQAAIAEGQVTGNEAIYGNYALFDTPISSIYGANVPRLQAIKKQYDPTNVMGLAGGFKF</sequence>
<feature type="signal peptide" evidence="5">
    <location>
        <begin position="1"/>
        <end position="24"/>
    </location>
</feature>
<dbReference type="Gene3D" id="3.40.462.20">
    <property type="match status" value="1"/>
</dbReference>
<organism evidence="7 8">
    <name type="scientific">Rickenella mellea</name>
    <dbReference type="NCBI Taxonomy" id="50990"/>
    <lineage>
        <taxon>Eukaryota</taxon>
        <taxon>Fungi</taxon>
        <taxon>Dikarya</taxon>
        <taxon>Basidiomycota</taxon>
        <taxon>Agaricomycotina</taxon>
        <taxon>Agaricomycetes</taxon>
        <taxon>Hymenochaetales</taxon>
        <taxon>Rickenellaceae</taxon>
        <taxon>Rickenella</taxon>
    </lineage>
</organism>
<dbReference type="Gene3D" id="3.30.465.10">
    <property type="match status" value="1"/>
</dbReference>
<dbReference type="EMBL" id="ML170158">
    <property type="protein sequence ID" value="TDL27763.1"/>
    <property type="molecule type" value="Genomic_DNA"/>
</dbReference>
<dbReference type="SUPFAM" id="SSF56176">
    <property type="entry name" value="FAD-binding/transporter-associated domain-like"/>
    <property type="match status" value="1"/>
</dbReference>
<dbReference type="GO" id="GO:0071949">
    <property type="term" value="F:FAD binding"/>
    <property type="evidence" value="ECO:0007669"/>
    <property type="project" value="InterPro"/>
</dbReference>
<reference evidence="7 8" key="1">
    <citation type="submission" date="2018-06" db="EMBL/GenBank/DDBJ databases">
        <title>A transcriptomic atlas of mushroom development highlights an independent origin of complex multicellularity.</title>
        <authorList>
            <consortium name="DOE Joint Genome Institute"/>
            <person name="Krizsan K."/>
            <person name="Almasi E."/>
            <person name="Merenyi Z."/>
            <person name="Sahu N."/>
            <person name="Viragh M."/>
            <person name="Koszo T."/>
            <person name="Mondo S."/>
            <person name="Kiss B."/>
            <person name="Balint B."/>
            <person name="Kues U."/>
            <person name="Barry K."/>
            <person name="Hegedus J.C."/>
            <person name="Henrissat B."/>
            <person name="Johnson J."/>
            <person name="Lipzen A."/>
            <person name="Ohm R."/>
            <person name="Nagy I."/>
            <person name="Pangilinan J."/>
            <person name="Yan J."/>
            <person name="Xiong Y."/>
            <person name="Grigoriev I.V."/>
            <person name="Hibbett D.S."/>
            <person name="Nagy L.G."/>
        </authorList>
    </citation>
    <scope>NUCLEOTIDE SEQUENCE [LARGE SCALE GENOMIC DNA]</scope>
    <source>
        <strain evidence="7 8">SZMC22713</strain>
    </source>
</reference>
<dbReference type="GO" id="GO:0016491">
    <property type="term" value="F:oxidoreductase activity"/>
    <property type="evidence" value="ECO:0007669"/>
    <property type="project" value="UniProtKB-KW"/>
</dbReference>
<feature type="domain" description="FAD-binding PCMH-type" evidence="6">
    <location>
        <begin position="71"/>
        <end position="241"/>
    </location>
</feature>
<evidence type="ECO:0000256" key="1">
    <source>
        <dbReference type="ARBA" id="ARBA00005466"/>
    </source>
</evidence>
<evidence type="ECO:0000313" key="7">
    <source>
        <dbReference type="EMBL" id="TDL27763.1"/>
    </source>
</evidence>
<dbReference type="InterPro" id="IPR012951">
    <property type="entry name" value="BBE"/>
</dbReference>
<gene>
    <name evidence="7" type="ORF">BD410DRAFT_835070</name>
</gene>
<dbReference type="VEuPathDB" id="FungiDB:BD410DRAFT_835070"/>
<dbReference type="Pfam" id="PF01565">
    <property type="entry name" value="FAD_binding_4"/>
    <property type="match status" value="1"/>
</dbReference>
<evidence type="ECO:0000256" key="3">
    <source>
        <dbReference type="ARBA" id="ARBA00022827"/>
    </source>
</evidence>
<proteinExistence type="inferred from homology"/>
<protein>
    <submittedName>
        <fullName evidence="7">FAD-binding domain-containing protein</fullName>
    </submittedName>
</protein>
<dbReference type="PANTHER" id="PTHR42973:SF13">
    <property type="entry name" value="FAD-BINDING PCMH-TYPE DOMAIN-CONTAINING PROTEIN"/>
    <property type="match status" value="1"/>
</dbReference>
<dbReference type="Pfam" id="PF08031">
    <property type="entry name" value="BBE"/>
    <property type="match status" value="1"/>
</dbReference>
<dbReference type="PANTHER" id="PTHR42973">
    <property type="entry name" value="BINDING OXIDOREDUCTASE, PUTATIVE (AFU_ORTHOLOGUE AFUA_1G17690)-RELATED"/>
    <property type="match status" value="1"/>
</dbReference>
<dbReference type="InterPro" id="IPR016166">
    <property type="entry name" value="FAD-bd_PCMH"/>
</dbReference>
<accession>A0A4Y7QJE7</accession>